<sequence length="2149" mass="234744">MDLTAKERQGRGLDALAAALRPYIEARMAAAIEGHNWVALYEAKESDRRGRPFKLNLADPRLLMQMIRYERVAFTDIDASQRAWLEELIQAANRAAHTTEISQRQADRALDTVMLLAESLQLDVPILVDLRLADEPVRQPEEPVTVPRRAVVDEPADGGDAEQVEGVPTPPEAAEPFPVETPRGTRALTALVDGARITVLYQEAVNLALTHNNVSPIRSIEIFNPGDHDLQLDALEIAIDPPVTAVDLALGVPLALEGVVVGPDQTYIAQGTELAMRLSPSVFLALDEAVTTTIRLTVTANEADYVATGPIRLLTAEEWWATAVPESLAAFVRPNDPAIQDLLKEASRILGERTNSSSLEGYQAGPGRVQEMAGAIYDALAARRITYIEPPASFEGTGQRIRTHAQVLQDGLGTCLDLACTYAAALEQAGIHPVLAVFDGHAFTGYLTEEDQLPSVVIHDEPTVITIVDSDFFDAVETTAVCQPGVSFDQARDNTTHWWSADLGKLRMLLDVHAAHHRVRPLPTIRLEGDTRIIEVVRDATWQPSNRTPARTEPRTRVEPALRDTPPRVQRWERALLDMSYANPLLRRKNASTIGIHIPNGTLGMFEDKIADGTSLRLVAHDEIEKIHRAQGARTAADIEPEAIRTILEQEGRLFVAVPEREYQRRLKSLARRSKTAVEETGSDNLYLTLGALEWTDGGRKGSAPLFLVPIKLTGGRGVVPFSIEIDDSRERVPNYCLIEKLKVSYGLDIPELEIPETDESGIDVAGALGAIRTAILRARNTVGFHVEETAYLALLQFSTLEMWQDLRTNWREFIKRPAVKHLVENPGGTFQDGIAVPDPQPQDEARTFLPIPADGSQIDAVRWAAAGKTFILEGPPGTGKSQTITNLIANSMAMGKKVLFVAEKSAALDVVRRRLDSVGLGVFSLDVHGRTQTVAAVRDQLRAALDEHAASETGWEPLQSSYATATESLARYPVQLHQPGPVGLSAWDARQLMLEQAELGADEQTAVEVPRSVVLGDVDLPELYNTAQELSSNLFDLGIPPAESPWRLSGALDPEKLDGPRLADAIARLDRADQSLANSDAGRLAARLLEHDDFSALAVWFDSTDSGWAWPTGVAAGVVDARWVDEAGRRRAAIASFLAEQDQRLGSFTPAALQLDLDSLLARSQAIDRRLFGKRKRREALMAELTSVLRRQFDSSELSSALQNVIAVRAADDQLRGYIGQLPLINPRAGWTGFDERDVRWLEATVAGLQTAARIRSVFAGLPSGPDQVRDLDATTEATLRERRPTAGAADALRAYRDAWADIATTLNSNTATIGGWLAGRDRSAAVRADLDSWRADAQGTAFIGVRRWARLRQSLDRVSQLGIDDLVRRAMSGTIDPLDLEPQLRIGVAMAVLDERLTTGGLTGFDEADHGRRIQNFARRASDVRGRMPNELRSRVIASRSFDPSARMGEVQQLRSELGRRRGGRSVRRLLHDFGSLITEVTPCLLMSPHSVARFLPATADFDIVVFDEASQIRVPESIGAIGRGKAAVIVGDSKQMPPTSMFAAAGEDRDDDQEAESVLVPADLESILSEAVESELPRKLLSWHYRSKDESLIAFSNMHYYEGRLSSFPAPPTSGGSAAIELRQVNGTWEGGSARAARVNRAEASAIIEEIRTLSGAGESTIGVVTFNSQQRDLILDLLESDDDPLIAQQLQRDSEPLFVKNLENVQGDERDVILFSLAFSEDEKGHVPLNWGPLTRSGGERRLNVAITRAKERVVMIASFDPRRLDLSNSNSQGLRDLKDYLLQAASGGTTAVVSQRATVDKHLEDVVASLRASGLDVRQNVGLSDFVVDLAVREPGAETWVALLLDGPGWAARTSVGDRETLPQAVLTNMGWPAIERVWFPTWLRDRESVIASIKSAVQQAGQSQPAEESAKKPIEAVPSVPSEGPALSPVRGITTAGVTESAETAPRPDVPVGGTSNRPLFRPADERPVYDPGILDLETPRARAIVGREIDRIIEAEAPILIERLIHVLAARFNLSRVRGSRRLQLLGYLQGHSSRRAASGDIVFWSAEVSPDTFSDFRVPELGGKRDIAGIPYEELRNAMVDIARAGHGIDEESLLRETARAFGITRLASQVRPRLEGALAAAAEEDVLHRDGVVVRASPVG</sequence>
<gene>
    <name evidence="6" type="ORF">GCM10011575_30510</name>
</gene>
<reference evidence="6" key="1">
    <citation type="journal article" date="2014" name="Int. J. Syst. Evol. Microbiol.">
        <title>Complete genome sequence of Corynebacterium casei LMG S-19264T (=DSM 44701T), isolated from a smear-ripened cheese.</title>
        <authorList>
            <consortium name="US DOE Joint Genome Institute (JGI-PGF)"/>
            <person name="Walter F."/>
            <person name="Albersmeier A."/>
            <person name="Kalinowski J."/>
            <person name="Ruckert C."/>
        </authorList>
    </citation>
    <scope>NUCLEOTIDE SEQUENCE</scope>
    <source>
        <strain evidence="6">CGMCC 4.7306</strain>
    </source>
</reference>
<proteinExistence type="predicted"/>
<evidence type="ECO:0000259" key="3">
    <source>
        <dbReference type="Pfam" id="PF13087"/>
    </source>
</evidence>
<dbReference type="SUPFAM" id="SSF52540">
    <property type="entry name" value="P-loop containing nucleoside triphosphate hydrolases"/>
    <property type="match status" value="1"/>
</dbReference>
<feature type="region of interest" description="Disordered" evidence="1">
    <location>
        <begin position="1906"/>
        <end position="1969"/>
    </location>
</feature>
<feature type="domain" description="DNA2/NAM7 helicase helicase" evidence="2">
    <location>
        <begin position="1501"/>
        <end position="1543"/>
    </location>
</feature>
<reference evidence="6" key="2">
    <citation type="submission" date="2020-09" db="EMBL/GenBank/DDBJ databases">
        <authorList>
            <person name="Sun Q."/>
            <person name="Zhou Y."/>
        </authorList>
    </citation>
    <scope>NUCLEOTIDE SEQUENCE</scope>
    <source>
        <strain evidence="6">CGMCC 4.7306</strain>
    </source>
</reference>
<keyword evidence="7" id="KW-1185">Reference proteome</keyword>
<dbReference type="Gene3D" id="3.40.50.300">
    <property type="entry name" value="P-loop containing nucleotide triphosphate hydrolases"/>
    <property type="match status" value="3"/>
</dbReference>
<dbReference type="Pfam" id="PF13087">
    <property type="entry name" value="AAA_12"/>
    <property type="match status" value="1"/>
</dbReference>
<evidence type="ECO:0000259" key="2">
    <source>
        <dbReference type="Pfam" id="PF13086"/>
    </source>
</evidence>
<dbReference type="InterPro" id="IPR045055">
    <property type="entry name" value="DNA2/NAM7-like"/>
</dbReference>
<dbReference type="Pfam" id="PF18741">
    <property type="entry name" value="MTES_1575"/>
    <property type="match status" value="1"/>
</dbReference>
<dbReference type="RefSeq" id="WP_188896228.1">
    <property type="nucleotide sequence ID" value="NZ_BMMZ01000007.1"/>
</dbReference>
<comment type="caution">
    <text evidence="6">The sequence shown here is derived from an EMBL/GenBank/DDBJ whole genome shotgun (WGS) entry which is preliminary data.</text>
</comment>
<dbReference type="GO" id="GO:0004386">
    <property type="term" value="F:helicase activity"/>
    <property type="evidence" value="ECO:0007669"/>
    <property type="project" value="UniProtKB-KW"/>
</dbReference>
<feature type="compositionally biased region" description="Acidic residues" evidence="1">
    <location>
        <begin position="154"/>
        <end position="163"/>
    </location>
</feature>
<dbReference type="Pfam" id="PF13195">
    <property type="entry name" value="DUF4011"/>
    <property type="match status" value="1"/>
</dbReference>
<keyword evidence="6" id="KW-0547">Nucleotide-binding</keyword>
<dbReference type="InterPro" id="IPR049468">
    <property type="entry name" value="Restrct_endonuc-II-like_dom"/>
</dbReference>
<dbReference type="Pfam" id="PF13086">
    <property type="entry name" value="AAA_11"/>
    <property type="match status" value="2"/>
</dbReference>
<dbReference type="PANTHER" id="PTHR10887">
    <property type="entry name" value="DNA2/NAM7 HELICASE FAMILY"/>
    <property type="match status" value="1"/>
</dbReference>
<keyword evidence="6" id="KW-0067">ATP-binding</keyword>
<feature type="region of interest" description="Disordered" evidence="1">
    <location>
        <begin position="152"/>
        <end position="180"/>
    </location>
</feature>
<dbReference type="InterPro" id="IPR025103">
    <property type="entry name" value="DUF4011"/>
</dbReference>
<dbReference type="InterPro" id="IPR027417">
    <property type="entry name" value="P-loop_NTPase"/>
</dbReference>
<dbReference type="InterPro" id="IPR041677">
    <property type="entry name" value="DNA2/NAM7_AAA_11"/>
</dbReference>
<organism evidence="6 7">
    <name type="scientific">Microlunatus endophyticus</name>
    <dbReference type="NCBI Taxonomy" id="1716077"/>
    <lineage>
        <taxon>Bacteria</taxon>
        <taxon>Bacillati</taxon>
        <taxon>Actinomycetota</taxon>
        <taxon>Actinomycetes</taxon>
        <taxon>Propionibacteriales</taxon>
        <taxon>Propionibacteriaceae</taxon>
        <taxon>Microlunatus</taxon>
    </lineage>
</organism>
<evidence type="ECO:0000313" key="6">
    <source>
        <dbReference type="EMBL" id="GGL69851.1"/>
    </source>
</evidence>
<keyword evidence="6" id="KW-0347">Helicase</keyword>
<dbReference type="Gene3D" id="3.10.620.30">
    <property type="match status" value="1"/>
</dbReference>
<evidence type="ECO:0000313" key="7">
    <source>
        <dbReference type="Proteomes" id="UP000613840"/>
    </source>
</evidence>
<dbReference type="CDD" id="cd18808">
    <property type="entry name" value="SF1_C_Upf1"/>
    <property type="match status" value="1"/>
</dbReference>
<feature type="domain" description="Swt1-like HEPN" evidence="4">
    <location>
        <begin position="11"/>
        <end position="119"/>
    </location>
</feature>
<dbReference type="Pfam" id="PF18731">
    <property type="entry name" value="HEPN_Swt1"/>
    <property type="match status" value="1"/>
</dbReference>
<accession>A0A917SCZ1</accession>
<dbReference type="Proteomes" id="UP000613840">
    <property type="component" value="Unassembled WGS sequence"/>
</dbReference>
<evidence type="ECO:0000259" key="4">
    <source>
        <dbReference type="Pfam" id="PF18731"/>
    </source>
</evidence>
<dbReference type="InterPro" id="IPR047187">
    <property type="entry name" value="SF1_C_Upf1"/>
</dbReference>
<dbReference type="PANTHER" id="PTHR10887:SF530">
    <property type="entry name" value="SUPERFAMILY I DNA HELICASES"/>
    <property type="match status" value="1"/>
</dbReference>
<protein>
    <submittedName>
        <fullName evidence="6">DNA helicase</fullName>
    </submittedName>
</protein>
<dbReference type="EMBL" id="BMMZ01000007">
    <property type="protein sequence ID" value="GGL69851.1"/>
    <property type="molecule type" value="Genomic_DNA"/>
</dbReference>
<feature type="domain" description="Restriction endonuclease type II-like" evidence="5">
    <location>
        <begin position="1809"/>
        <end position="1902"/>
    </location>
</feature>
<evidence type="ECO:0000256" key="1">
    <source>
        <dbReference type="SAM" id="MobiDB-lite"/>
    </source>
</evidence>
<feature type="domain" description="DNA2/NAM7 helicase-like C-terminal" evidence="3">
    <location>
        <begin position="1569"/>
        <end position="1763"/>
    </location>
</feature>
<feature type="domain" description="DNA2/NAM7 helicase helicase" evidence="2">
    <location>
        <begin position="855"/>
        <end position="964"/>
    </location>
</feature>
<dbReference type="InterPro" id="IPR041679">
    <property type="entry name" value="DNA2/NAM7-like_C"/>
</dbReference>
<dbReference type="InterPro" id="IPR041650">
    <property type="entry name" value="HEPN_Swt1"/>
</dbReference>
<name>A0A917SCZ1_9ACTN</name>
<evidence type="ECO:0000259" key="5">
    <source>
        <dbReference type="Pfam" id="PF18741"/>
    </source>
</evidence>
<keyword evidence="6" id="KW-0378">Hydrolase</keyword>